<dbReference type="SUPFAM" id="SSF52540">
    <property type="entry name" value="P-loop containing nucleoside triphosphate hydrolases"/>
    <property type="match status" value="1"/>
</dbReference>
<dbReference type="GeneID" id="301681954"/>
<dbReference type="InterPro" id="IPR015854">
    <property type="entry name" value="ABC_transpr_LolD-like"/>
</dbReference>
<dbReference type="PANTHER" id="PTHR24220:SF376">
    <property type="entry name" value="ABC TRANSPORTER"/>
    <property type="match status" value="1"/>
</dbReference>
<dbReference type="Pfam" id="PF00005">
    <property type="entry name" value="ABC_tran"/>
    <property type="match status" value="1"/>
</dbReference>
<dbReference type="SMART" id="SM00382">
    <property type="entry name" value="AAA"/>
    <property type="match status" value="1"/>
</dbReference>
<dbReference type="GO" id="GO:0005524">
    <property type="term" value="F:ATP binding"/>
    <property type="evidence" value="ECO:0007669"/>
    <property type="project" value="UniProtKB-KW"/>
</dbReference>
<dbReference type="Proteomes" id="UP000326169">
    <property type="component" value="Unassembled WGS sequence"/>
</dbReference>
<comment type="caution">
    <text evidence="5">The sequence shown here is derived from an EMBL/GenBank/DDBJ whole genome shotgun (WGS) entry which is preliminary data.</text>
</comment>
<dbReference type="RefSeq" id="WP_006617613.1">
    <property type="nucleotide sequence ID" value="NZ_BIMW01000058.1"/>
</dbReference>
<name>A0A5M3T687_LIMPL</name>
<dbReference type="InterPro" id="IPR017871">
    <property type="entry name" value="ABC_transporter-like_CS"/>
</dbReference>
<dbReference type="EMBL" id="BIMW01000058">
    <property type="protein sequence ID" value="GCE92999.1"/>
    <property type="molecule type" value="Genomic_DNA"/>
</dbReference>
<proteinExistence type="predicted"/>
<evidence type="ECO:0000256" key="1">
    <source>
        <dbReference type="ARBA" id="ARBA00022448"/>
    </source>
</evidence>
<dbReference type="InterPro" id="IPR027417">
    <property type="entry name" value="P-loop_NTPase"/>
</dbReference>
<keyword evidence="1" id="KW-0813">Transport</keyword>
<gene>
    <name evidence="5" type="ORF">NIES46_10480</name>
</gene>
<evidence type="ECO:0000313" key="6">
    <source>
        <dbReference type="Proteomes" id="UP000326169"/>
    </source>
</evidence>
<dbReference type="PANTHER" id="PTHR24220">
    <property type="entry name" value="IMPORT ATP-BINDING PROTEIN"/>
    <property type="match status" value="1"/>
</dbReference>
<dbReference type="PROSITE" id="PS50893">
    <property type="entry name" value="ABC_TRANSPORTER_2"/>
    <property type="match status" value="1"/>
</dbReference>
<keyword evidence="6" id="KW-1185">Reference proteome</keyword>
<accession>A0A5M3T687</accession>
<organism evidence="5 6">
    <name type="scientific">Limnospira platensis NIES-46</name>
    <dbReference type="NCBI Taxonomy" id="1236695"/>
    <lineage>
        <taxon>Bacteria</taxon>
        <taxon>Bacillati</taxon>
        <taxon>Cyanobacteriota</taxon>
        <taxon>Cyanophyceae</taxon>
        <taxon>Oscillatoriophycideae</taxon>
        <taxon>Oscillatoriales</taxon>
        <taxon>Sirenicapillariaceae</taxon>
        <taxon>Limnospira</taxon>
    </lineage>
</organism>
<evidence type="ECO:0000256" key="3">
    <source>
        <dbReference type="ARBA" id="ARBA00022840"/>
    </source>
</evidence>
<dbReference type="CDD" id="cd03255">
    <property type="entry name" value="ABC_MJ0796_LolCDE_FtsE"/>
    <property type="match status" value="1"/>
</dbReference>
<evidence type="ECO:0000313" key="5">
    <source>
        <dbReference type="EMBL" id="GCE92999.1"/>
    </source>
</evidence>
<sequence length="249" mass="27318">MITSNLNWTNLAKSKSLMAERNHDPKSIAIWACGIQMIYQSGRQNFQVLKGIDLQVRSGDIQLLMGPSGSGKTTLLSILAGLLTPTAGRVMLLDQNITQMSRQQLAQFRLRNIGFIFQGFNLFPALTAAENVEVALNIKGIRGRRARHEAEIRLDQVGLAAQKHLRPRDLSGGQKQRVAIARALAGNPKLIMADEPTAALDSTSGHAVIDVLRKLAKEDGATVLMVTHDPRIIDVADRILHLEDGQIQH</sequence>
<feature type="domain" description="ABC transporter" evidence="4">
    <location>
        <begin position="33"/>
        <end position="249"/>
    </location>
</feature>
<dbReference type="InterPro" id="IPR017911">
    <property type="entry name" value="MacB-like_ATP-bd"/>
</dbReference>
<dbReference type="InterPro" id="IPR003439">
    <property type="entry name" value="ABC_transporter-like_ATP-bd"/>
</dbReference>
<dbReference type="PROSITE" id="PS00211">
    <property type="entry name" value="ABC_TRANSPORTER_1"/>
    <property type="match status" value="1"/>
</dbReference>
<dbReference type="InterPro" id="IPR003593">
    <property type="entry name" value="AAA+_ATPase"/>
</dbReference>
<reference evidence="5 6" key="1">
    <citation type="journal article" date="2019" name="J Genomics">
        <title>The Draft Genome of a Hydrogen-producing Cyanobacterium, Arthrospira platensis NIES-46.</title>
        <authorList>
            <person name="Suzuki S."/>
            <person name="Yamaguchi H."/>
            <person name="Kawachi M."/>
        </authorList>
    </citation>
    <scope>NUCLEOTIDE SEQUENCE [LARGE SCALE GENOMIC DNA]</scope>
    <source>
        <strain evidence="5 6">NIES-46</strain>
    </source>
</reference>
<keyword evidence="3 5" id="KW-0067">ATP-binding</keyword>
<protein>
    <submittedName>
        <fullName evidence="5">ABC transporter ATP-binding protein</fullName>
    </submittedName>
</protein>
<evidence type="ECO:0000256" key="2">
    <source>
        <dbReference type="ARBA" id="ARBA00022741"/>
    </source>
</evidence>
<evidence type="ECO:0000259" key="4">
    <source>
        <dbReference type="PROSITE" id="PS50893"/>
    </source>
</evidence>
<dbReference type="Gene3D" id="3.40.50.300">
    <property type="entry name" value="P-loop containing nucleotide triphosphate hydrolases"/>
    <property type="match status" value="1"/>
</dbReference>
<keyword evidence="2" id="KW-0547">Nucleotide-binding</keyword>